<dbReference type="Gene3D" id="3.30.470.20">
    <property type="entry name" value="ATP-grasp fold, B domain"/>
    <property type="match status" value="1"/>
</dbReference>
<dbReference type="InterPro" id="IPR026838">
    <property type="entry name" value="YheC/D"/>
</dbReference>
<evidence type="ECO:0000256" key="1">
    <source>
        <dbReference type="SAM" id="MobiDB-lite"/>
    </source>
</evidence>
<feature type="region of interest" description="Disordered" evidence="1">
    <location>
        <begin position="365"/>
        <end position="388"/>
    </location>
</feature>
<evidence type="ECO:0000313" key="2">
    <source>
        <dbReference type="EMBL" id="RKD23764.1"/>
    </source>
</evidence>
<dbReference type="AlphaFoldDB" id="A0A419SIA4"/>
<feature type="compositionally biased region" description="Basic residues" evidence="1">
    <location>
        <begin position="371"/>
        <end position="388"/>
    </location>
</feature>
<protein>
    <recommendedName>
        <fullName evidence="4">ATP-grasp domain-containing protein</fullName>
    </recommendedName>
</protein>
<dbReference type="SUPFAM" id="SSF56059">
    <property type="entry name" value="Glutathione synthetase ATP-binding domain-like"/>
    <property type="match status" value="1"/>
</dbReference>
<evidence type="ECO:0000313" key="3">
    <source>
        <dbReference type="Proteomes" id="UP000284219"/>
    </source>
</evidence>
<accession>A0A419SIA4</accession>
<gene>
    <name evidence="2" type="ORF">BEP19_04865</name>
</gene>
<proteinExistence type="predicted"/>
<dbReference type="Proteomes" id="UP000284219">
    <property type="component" value="Unassembled WGS sequence"/>
</dbReference>
<name>A0A419SIA4_9BACL</name>
<organism evidence="2 3">
    <name type="scientific">Ammoniphilus oxalaticus</name>
    <dbReference type="NCBI Taxonomy" id="66863"/>
    <lineage>
        <taxon>Bacteria</taxon>
        <taxon>Bacillati</taxon>
        <taxon>Bacillota</taxon>
        <taxon>Bacilli</taxon>
        <taxon>Bacillales</taxon>
        <taxon>Paenibacillaceae</taxon>
        <taxon>Aneurinibacillus group</taxon>
        <taxon>Ammoniphilus</taxon>
    </lineage>
</organism>
<dbReference type="RefSeq" id="WP_120188991.1">
    <property type="nucleotide sequence ID" value="NZ_MCHY01000008.1"/>
</dbReference>
<dbReference type="EMBL" id="MCHY01000008">
    <property type="protein sequence ID" value="RKD23764.1"/>
    <property type="molecule type" value="Genomic_DNA"/>
</dbReference>
<comment type="caution">
    <text evidence="2">The sequence shown here is derived from an EMBL/GenBank/DDBJ whole genome shotgun (WGS) entry which is preliminary data.</text>
</comment>
<evidence type="ECO:0008006" key="4">
    <source>
        <dbReference type="Google" id="ProtNLM"/>
    </source>
</evidence>
<keyword evidence="3" id="KW-1185">Reference proteome</keyword>
<dbReference type="Pfam" id="PF14398">
    <property type="entry name" value="ATPgrasp_YheCD"/>
    <property type="match status" value="1"/>
</dbReference>
<reference evidence="2 3" key="1">
    <citation type="submission" date="2016-08" db="EMBL/GenBank/DDBJ databases">
        <title>Novel Firmicute Genomes.</title>
        <authorList>
            <person name="Poppleton D.I."/>
            <person name="Gribaldo S."/>
        </authorList>
    </citation>
    <scope>NUCLEOTIDE SEQUENCE [LARGE SCALE GENOMIC DNA]</scope>
    <source>
        <strain evidence="2 3">RAOx-1</strain>
    </source>
</reference>
<sequence length="388" mass="44657">MNNTWLGIMTVYAPTQPPFPEKAFFRTLIQAGTREGISVIVFHPNQVDFQSRTVRGYTWDDTSKWSTVTAPIPNYIYDRCFYSGRTYNQQHKPAVAKLLQDPSIRFLGVGLKGKLQMFNTLKEHPSLRQFLPPTEVYSSSAQLVEWLERFPSIILKPINGSLGIGVLKVARTAQSLRVEGRGRRNALIRRSFPSIQQFSSFFHSYARSWKYLIQPYLTLRNKEEVPFDIRLLTQKDGSGQWATTGKAIRVGAKQSITSNLHGGGKALPFNEFMLANYTSTQIKTIKEQLHIIETMLPAYLERQHGPLVELGIDVGIDREHKVWLIEVNSKPGREIFDRLNEKETALLSKLNPLFYTKYLMDSRGHLQRVSQRSKTRQRRKRNTGRKRT</sequence>
<dbReference type="OrthoDB" id="7869153at2"/>